<protein>
    <submittedName>
        <fullName evidence="1">Lambda integrase-like/DNA breaking-rejoining enzyme</fullName>
    </submittedName>
</protein>
<accession>A0A160PIW5</accession>
<name>A0A160PIW5_9HYPH</name>
<dbReference type="Proteomes" id="UP000218288">
    <property type="component" value="Chromosome"/>
</dbReference>
<dbReference type="EMBL" id="AP014809">
    <property type="protein sequence ID" value="BAU92835.1"/>
    <property type="molecule type" value="Genomic_DNA"/>
</dbReference>
<reference evidence="1 2" key="1">
    <citation type="journal article" date="2016" name="Genome Announc.">
        <title>Complete Genome Sequence of Methylobacterium populi P-1M, Isolated from Pink-Pigmented Household Biofilm.</title>
        <authorList>
            <person name="Morohoshi T."/>
            <person name="Ikeda T."/>
        </authorList>
    </citation>
    <scope>NUCLEOTIDE SEQUENCE [LARGE SCALE GENOMIC DNA]</scope>
    <source>
        <strain evidence="1 2">P-1M</strain>
    </source>
</reference>
<proteinExistence type="predicted"/>
<dbReference type="AlphaFoldDB" id="A0A160PIW5"/>
<organism evidence="1 2">
    <name type="scientific">Methylorubrum populi</name>
    <dbReference type="NCBI Taxonomy" id="223967"/>
    <lineage>
        <taxon>Bacteria</taxon>
        <taxon>Pseudomonadati</taxon>
        <taxon>Pseudomonadota</taxon>
        <taxon>Alphaproteobacteria</taxon>
        <taxon>Hyphomicrobiales</taxon>
        <taxon>Methylobacteriaceae</taxon>
        <taxon>Methylorubrum</taxon>
    </lineage>
</organism>
<evidence type="ECO:0000313" key="2">
    <source>
        <dbReference type="Proteomes" id="UP000218288"/>
    </source>
</evidence>
<dbReference type="GO" id="GO:0003677">
    <property type="term" value="F:DNA binding"/>
    <property type="evidence" value="ECO:0007669"/>
    <property type="project" value="InterPro"/>
</dbReference>
<dbReference type="InterPro" id="IPR011010">
    <property type="entry name" value="DNA_brk_join_enz"/>
</dbReference>
<sequence>MLEAERSVRRLKEWHGDIRLGDLTREKAREFKDALARVPTRLPADLRRLPMRDLLKQELKGYPTQHAAPINKTLNILSAIVSHAEAARSLDTVPAFKNPFGGKGIKLVVDARAADERQPFSAADLKATFSTGVYRSGERPRGARGEAAFWLSLTALLSGARQGELAPLRVMDVA</sequence>
<evidence type="ECO:0000313" key="1">
    <source>
        <dbReference type="EMBL" id="BAU92835.1"/>
    </source>
</evidence>
<dbReference type="SUPFAM" id="SSF56349">
    <property type="entry name" value="DNA breaking-rejoining enzymes"/>
    <property type="match status" value="1"/>
</dbReference>
<gene>
    <name evidence="1" type="ORF">MPPM_4230</name>
</gene>